<keyword evidence="8" id="KW-1185">Reference proteome</keyword>
<protein>
    <submittedName>
        <fullName evidence="7">MipA/OmpV family protein</fullName>
    </submittedName>
</protein>
<proteinExistence type="inferred from homology"/>
<accession>A0ABV7CEG4</accession>
<sequence>MTISQQSILGLVFLSFASGALASDLVYAPKNQLRASITVGFGGIENPINSAKNITTPVLPAISYFGEDWYFSNSTLGYSLHESAWYLDIAGTLNEDGLFFELDGVSNLLVVYSLNNSLPSGTPLHLKPIKRKLSYMAGLIGGTRVNDFGIEFAALHDVTGVHDGYEFIFNTNYAITLGKAQLLFEPSVRYKSQQLIDYYYTVSPSEAISRLPPYQLPNHAINYQFGIAYELPFSDSWSLTLKLQKHWIDGKLSSTPMFVQSVYYSGFAGLKFEF</sequence>
<feature type="signal peptide" evidence="6">
    <location>
        <begin position="1"/>
        <end position="22"/>
    </location>
</feature>
<dbReference type="RefSeq" id="WP_377119868.1">
    <property type="nucleotide sequence ID" value="NZ_JBHRSD010000001.1"/>
</dbReference>
<dbReference type="InterPro" id="IPR010583">
    <property type="entry name" value="MipA"/>
</dbReference>
<dbReference type="PANTHER" id="PTHR38776">
    <property type="entry name" value="MLTA-INTERACTING PROTEIN-RELATED"/>
    <property type="match status" value="1"/>
</dbReference>
<dbReference type="Pfam" id="PF06629">
    <property type="entry name" value="MipA"/>
    <property type="match status" value="1"/>
</dbReference>
<evidence type="ECO:0000313" key="8">
    <source>
        <dbReference type="Proteomes" id="UP001595453"/>
    </source>
</evidence>
<evidence type="ECO:0000256" key="4">
    <source>
        <dbReference type="ARBA" id="ARBA00023136"/>
    </source>
</evidence>
<evidence type="ECO:0000256" key="6">
    <source>
        <dbReference type="SAM" id="SignalP"/>
    </source>
</evidence>
<dbReference type="Proteomes" id="UP001595453">
    <property type="component" value="Unassembled WGS sequence"/>
</dbReference>
<organism evidence="7 8">
    <name type="scientific">Pseudoalteromonas fenneropenaei</name>
    <dbReference type="NCBI Taxonomy" id="1737459"/>
    <lineage>
        <taxon>Bacteria</taxon>
        <taxon>Pseudomonadati</taxon>
        <taxon>Pseudomonadota</taxon>
        <taxon>Gammaproteobacteria</taxon>
        <taxon>Alteromonadales</taxon>
        <taxon>Pseudoalteromonadaceae</taxon>
        <taxon>Pseudoalteromonas</taxon>
    </lineage>
</organism>
<comment type="subcellular location">
    <subcellularLocation>
        <location evidence="1">Cell outer membrane</location>
    </subcellularLocation>
</comment>
<dbReference type="PANTHER" id="PTHR38776:SF1">
    <property type="entry name" value="MLTA-INTERACTING PROTEIN-RELATED"/>
    <property type="match status" value="1"/>
</dbReference>
<keyword evidence="4" id="KW-0472">Membrane</keyword>
<gene>
    <name evidence="7" type="ORF">ACFOEE_00620</name>
</gene>
<evidence type="ECO:0000313" key="7">
    <source>
        <dbReference type="EMBL" id="MFC3031035.1"/>
    </source>
</evidence>
<name>A0ABV7CEG4_9GAMM</name>
<comment type="caution">
    <text evidence="7">The sequence shown here is derived from an EMBL/GenBank/DDBJ whole genome shotgun (WGS) entry which is preliminary data.</text>
</comment>
<comment type="similarity">
    <text evidence="2">Belongs to the MipA/OmpV family.</text>
</comment>
<evidence type="ECO:0000256" key="3">
    <source>
        <dbReference type="ARBA" id="ARBA00022729"/>
    </source>
</evidence>
<keyword evidence="5" id="KW-0998">Cell outer membrane</keyword>
<keyword evidence="3 6" id="KW-0732">Signal</keyword>
<evidence type="ECO:0000256" key="5">
    <source>
        <dbReference type="ARBA" id="ARBA00023237"/>
    </source>
</evidence>
<evidence type="ECO:0000256" key="1">
    <source>
        <dbReference type="ARBA" id="ARBA00004442"/>
    </source>
</evidence>
<feature type="chain" id="PRO_5045494954" evidence="6">
    <location>
        <begin position="23"/>
        <end position="274"/>
    </location>
</feature>
<reference evidence="8" key="1">
    <citation type="journal article" date="2019" name="Int. J. Syst. Evol. Microbiol.">
        <title>The Global Catalogue of Microorganisms (GCM) 10K type strain sequencing project: providing services to taxonomists for standard genome sequencing and annotation.</title>
        <authorList>
            <consortium name="The Broad Institute Genomics Platform"/>
            <consortium name="The Broad Institute Genome Sequencing Center for Infectious Disease"/>
            <person name="Wu L."/>
            <person name="Ma J."/>
        </authorList>
    </citation>
    <scope>NUCLEOTIDE SEQUENCE [LARGE SCALE GENOMIC DNA]</scope>
    <source>
        <strain evidence="8">KCTC 42730</strain>
    </source>
</reference>
<dbReference type="EMBL" id="JBHRSD010000001">
    <property type="protein sequence ID" value="MFC3031035.1"/>
    <property type="molecule type" value="Genomic_DNA"/>
</dbReference>
<evidence type="ECO:0000256" key="2">
    <source>
        <dbReference type="ARBA" id="ARBA00005722"/>
    </source>
</evidence>